<evidence type="ECO:0000313" key="2">
    <source>
        <dbReference type="Proteomes" id="UP000075604"/>
    </source>
</evidence>
<sequence length="110" mass="12643">MRVRLILENNGHAMTKVAELTQAPEAGATVEFDRPRKVNSVEEDAERGEVRVYLSEDAEDFAVQMLPQAHMAYIELMKAEGWEVEGEDELMAWLRHRVRRQRHTGPVAQN</sequence>
<dbReference type="EMBL" id="JELX01002981">
    <property type="protein sequence ID" value="KYF53662.1"/>
    <property type="molecule type" value="Genomic_DNA"/>
</dbReference>
<dbReference type="Proteomes" id="UP000075604">
    <property type="component" value="Unassembled WGS sequence"/>
</dbReference>
<reference evidence="1 2" key="1">
    <citation type="submission" date="2014-02" db="EMBL/GenBank/DDBJ databases">
        <title>The small core and large imbalanced accessory genome model reveals a collaborative survival strategy of Sorangium cellulosum strains in nature.</title>
        <authorList>
            <person name="Han K."/>
            <person name="Peng R."/>
            <person name="Blom J."/>
            <person name="Li Y.-Z."/>
        </authorList>
    </citation>
    <scope>NUCLEOTIDE SEQUENCE [LARGE SCALE GENOMIC DNA]</scope>
    <source>
        <strain evidence="1 2">So0157-18</strain>
    </source>
</reference>
<organism evidence="1 2">
    <name type="scientific">Sorangium cellulosum</name>
    <name type="common">Polyangium cellulosum</name>
    <dbReference type="NCBI Taxonomy" id="56"/>
    <lineage>
        <taxon>Bacteria</taxon>
        <taxon>Pseudomonadati</taxon>
        <taxon>Myxococcota</taxon>
        <taxon>Polyangia</taxon>
        <taxon>Polyangiales</taxon>
        <taxon>Polyangiaceae</taxon>
        <taxon>Sorangium</taxon>
    </lineage>
</organism>
<name>A0A150PDE6_SORCE</name>
<comment type="caution">
    <text evidence="1">The sequence shown here is derived from an EMBL/GenBank/DDBJ whole genome shotgun (WGS) entry which is preliminary data.</text>
</comment>
<protein>
    <submittedName>
        <fullName evidence="1">Uncharacterized protein</fullName>
    </submittedName>
</protein>
<accession>A0A150PDE6</accession>
<evidence type="ECO:0000313" key="1">
    <source>
        <dbReference type="EMBL" id="KYF53662.1"/>
    </source>
</evidence>
<dbReference type="AlphaFoldDB" id="A0A150PDE6"/>
<gene>
    <name evidence="1" type="ORF">BE04_28595</name>
</gene>
<proteinExistence type="predicted"/>